<keyword evidence="2" id="KW-0694">RNA-binding</keyword>
<dbReference type="OrthoDB" id="424794at2759"/>
<dbReference type="RefSeq" id="XP_022466718.1">
    <property type="nucleotide sequence ID" value="XM_022610420.1"/>
</dbReference>
<evidence type="ECO:0000259" key="5">
    <source>
        <dbReference type="Pfam" id="PF00849"/>
    </source>
</evidence>
<protein>
    <recommendedName>
        <fullName evidence="3">Pseudouridine synthase</fullName>
        <ecNumber evidence="3">5.4.99.-</ecNumber>
    </recommendedName>
</protein>
<gene>
    <name evidence="6" type="primary">KNAG0K01080</name>
    <name evidence="6" type="ordered locus">KNAG_0K01080</name>
</gene>
<dbReference type="GeneID" id="34528240"/>
<reference evidence="6 7" key="1">
    <citation type="journal article" date="2011" name="Proc. Natl. Acad. Sci. U.S.A.">
        <title>Evolutionary erosion of yeast sex chromosomes by mating-type switching accidents.</title>
        <authorList>
            <person name="Gordon J.L."/>
            <person name="Armisen D."/>
            <person name="Proux-Wera E."/>
            <person name="Oheigeartaigh S.S."/>
            <person name="Byrne K.P."/>
            <person name="Wolfe K.H."/>
        </authorList>
    </citation>
    <scope>NUCLEOTIDE SEQUENCE [LARGE SCALE GENOMIC DNA]</scope>
    <source>
        <strain evidence="7">ATCC MYA-139 / BCRC 22969 / CBS 8797 / CCRC 22969 / KCTC 17520 / NBRC 10181 / NCYC 3082</strain>
    </source>
</reference>
<dbReference type="GO" id="GO:0009982">
    <property type="term" value="F:pseudouridine synthase activity"/>
    <property type="evidence" value="ECO:0007669"/>
    <property type="project" value="InterPro"/>
</dbReference>
<dbReference type="Gene3D" id="3.30.2350.10">
    <property type="entry name" value="Pseudouridine synthase"/>
    <property type="match status" value="1"/>
</dbReference>
<accession>J7RRL1</accession>
<comment type="similarity">
    <text evidence="3">Belongs to the pseudouridine synthase RluA family.</text>
</comment>
<dbReference type="OMA" id="THKHEPP"/>
<feature type="active site" evidence="1">
    <location>
        <position position="146"/>
    </location>
</feature>
<keyword evidence="3" id="KW-0413">Isomerase</keyword>
<comment type="function">
    <text evidence="3">Responsible for synthesis of pseudouridine from uracil.</text>
</comment>
<dbReference type="HOGENOM" id="CLU_016902_12_1_1"/>
<dbReference type="Pfam" id="PF00849">
    <property type="entry name" value="PseudoU_synth_2"/>
    <property type="match status" value="1"/>
</dbReference>
<dbReference type="Proteomes" id="UP000006310">
    <property type="component" value="Chromosome 11"/>
</dbReference>
<name>J7RRL1_HUIN7</name>
<dbReference type="KEGG" id="kng:KNAG_0K01080"/>
<dbReference type="CDD" id="cd00165">
    <property type="entry name" value="S4"/>
    <property type="match status" value="1"/>
</dbReference>
<feature type="region of interest" description="Disordered" evidence="4">
    <location>
        <begin position="299"/>
        <end position="318"/>
    </location>
</feature>
<dbReference type="InterPro" id="IPR020103">
    <property type="entry name" value="PsdUridine_synth_cat_dom_sf"/>
</dbReference>
<dbReference type="EMBL" id="HE978324">
    <property type="protein sequence ID" value="CCK72473.1"/>
    <property type="molecule type" value="Genomic_DNA"/>
</dbReference>
<evidence type="ECO:0000256" key="3">
    <source>
        <dbReference type="RuleBase" id="RU362028"/>
    </source>
</evidence>
<evidence type="ECO:0000256" key="2">
    <source>
        <dbReference type="PROSITE-ProRule" id="PRU00182"/>
    </source>
</evidence>
<dbReference type="SUPFAM" id="SSF55120">
    <property type="entry name" value="Pseudouridine synthase"/>
    <property type="match status" value="1"/>
</dbReference>
<dbReference type="PROSITE" id="PS01129">
    <property type="entry name" value="PSI_RLU"/>
    <property type="match status" value="1"/>
</dbReference>
<evidence type="ECO:0000256" key="4">
    <source>
        <dbReference type="SAM" id="MobiDB-lite"/>
    </source>
</evidence>
<evidence type="ECO:0000256" key="1">
    <source>
        <dbReference type="PIRSR" id="PIRSR606225-1"/>
    </source>
</evidence>
<dbReference type="InterPro" id="IPR006224">
    <property type="entry name" value="PsdUridine_synth_RluA-like_CS"/>
</dbReference>
<evidence type="ECO:0000313" key="6">
    <source>
        <dbReference type="EMBL" id="CCK72473.1"/>
    </source>
</evidence>
<dbReference type="InterPro" id="IPR006145">
    <property type="entry name" value="PsdUridine_synth_RsuA/RluA"/>
</dbReference>
<feature type="domain" description="Pseudouridine synthase RsuA/RluA-like" evidence="5">
    <location>
        <begin position="104"/>
        <end position="255"/>
    </location>
</feature>
<dbReference type="AlphaFoldDB" id="J7RRL1"/>
<dbReference type="NCBIfam" id="TIGR00005">
    <property type="entry name" value="rluA_subfam"/>
    <property type="match status" value="1"/>
</dbReference>
<evidence type="ECO:0000313" key="7">
    <source>
        <dbReference type="Proteomes" id="UP000006310"/>
    </source>
</evidence>
<dbReference type="eggNOG" id="KOG1919">
    <property type="taxonomic scope" value="Eukaryota"/>
</dbReference>
<dbReference type="InterPro" id="IPR006225">
    <property type="entry name" value="PsdUridine_synth_RluC/D"/>
</dbReference>
<dbReference type="InterPro" id="IPR050188">
    <property type="entry name" value="RluA_PseudoU_synthase"/>
</dbReference>
<keyword evidence="7" id="KW-1185">Reference proteome</keyword>
<dbReference type="STRING" id="1071383.J7RRL1"/>
<comment type="catalytic activity">
    <reaction evidence="3">
        <text>a uridine in RNA = a pseudouridine in RNA</text>
        <dbReference type="Rhea" id="RHEA:48348"/>
        <dbReference type="Rhea" id="RHEA-COMP:12068"/>
        <dbReference type="Rhea" id="RHEA-COMP:12069"/>
        <dbReference type="ChEBI" id="CHEBI:65314"/>
        <dbReference type="ChEBI" id="CHEBI:65315"/>
    </reaction>
</comment>
<reference evidence="7" key="2">
    <citation type="submission" date="2012-08" db="EMBL/GenBank/DDBJ databases">
        <title>Genome sequence of Kazachstania naganishii.</title>
        <authorList>
            <person name="Gordon J.L."/>
            <person name="Armisen D."/>
            <person name="Proux-Wera E."/>
            <person name="OhEigeartaigh S.S."/>
            <person name="Byrne K.P."/>
            <person name="Wolfe K.H."/>
        </authorList>
    </citation>
    <scope>NUCLEOTIDE SEQUENCE [LARGE SCALE GENOMIC DNA]</scope>
    <source>
        <strain evidence="7">ATCC MYA-139 / BCRC 22969 / CBS 8797 / CCRC 22969 / KCTC 17520 / NBRC 10181 / NCYC 3082</strain>
    </source>
</reference>
<sequence length="359" mass="40409">MGVHAKVTVEGSYRKVAPYYQVYRTHCKERWRGRLLVDVFTSEFRDQSIEHYKALITSGGVLVNGVPSISTTKIQNGDVIEHKVHRHEPAVSAEPIAVIHEDDDIVVIDKPSGIPVHPTGRYKYNTVTEILKREMGLVVYPCNRLDKPTSGVMILAKNKTTAKLLSQSLQTHEFQKEYLAKVRGRFPSGTTTVVNYMKSIDRKVSLNGVCSKSDKEAKWSKTVFQLVSYDRRTDTSIVLCFPLTGRTHQIRVHLRTLNHPIANDPIYSNEQVWGGTLAGTGTDYDAVARKLRQLDPSSLNLGDLQRDQTPFEDPSSASNCSLCETDISPPQQDQIWLHALQYTAHDGLRSYRTAMPSWS</sequence>
<dbReference type="GO" id="GO:0000455">
    <property type="term" value="P:enzyme-directed rRNA pseudouridine synthesis"/>
    <property type="evidence" value="ECO:0007669"/>
    <property type="project" value="TreeGrafter"/>
</dbReference>
<proteinExistence type="inferred from homology"/>
<dbReference type="PROSITE" id="PS50889">
    <property type="entry name" value="S4"/>
    <property type="match status" value="1"/>
</dbReference>
<dbReference type="PANTHER" id="PTHR21600:SF40">
    <property type="entry name" value="PSEUDOURIDYLATE SYNTHASE RPUSD2"/>
    <property type="match status" value="1"/>
</dbReference>
<dbReference type="CDD" id="cd02557">
    <property type="entry name" value="PseudoU_synth_ScRIB2"/>
    <property type="match status" value="1"/>
</dbReference>
<dbReference type="EC" id="5.4.99.-" evidence="3"/>
<organism evidence="6 7">
    <name type="scientific">Huiozyma naganishii (strain ATCC MYA-139 / BCRC 22969 / CBS 8797 / KCTC 17520 / NBRC 10181 / NCYC 3082 / Yp74L-3)</name>
    <name type="common">Yeast</name>
    <name type="synonym">Kazachstania naganishii</name>
    <dbReference type="NCBI Taxonomy" id="1071383"/>
    <lineage>
        <taxon>Eukaryota</taxon>
        <taxon>Fungi</taxon>
        <taxon>Dikarya</taxon>
        <taxon>Ascomycota</taxon>
        <taxon>Saccharomycotina</taxon>
        <taxon>Saccharomycetes</taxon>
        <taxon>Saccharomycetales</taxon>
        <taxon>Saccharomycetaceae</taxon>
        <taxon>Huiozyma</taxon>
    </lineage>
</organism>
<dbReference type="GO" id="GO:0003723">
    <property type="term" value="F:RNA binding"/>
    <property type="evidence" value="ECO:0007669"/>
    <property type="project" value="UniProtKB-KW"/>
</dbReference>
<dbReference type="PANTHER" id="PTHR21600">
    <property type="entry name" value="MITOCHONDRIAL RNA PSEUDOURIDINE SYNTHASE"/>
    <property type="match status" value="1"/>
</dbReference>